<sequence length="53" mass="6156">MKEINKQIEFIADLGNIIKTTLSLQPNINDVEKSLKDWNIRTGALEDHMEKCR</sequence>
<organism evidence="1 2">
    <name type="scientific">Cetraspora pellucida</name>
    <dbReference type="NCBI Taxonomy" id="1433469"/>
    <lineage>
        <taxon>Eukaryota</taxon>
        <taxon>Fungi</taxon>
        <taxon>Fungi incertae sedis</taxon>
        <taxon>Mucoromycota</taxon>
        <taxon>Glomeromycotina</taxon>
        <taxon>Glomeromycetes</taxon>
        <taxon>Diversisporales</taxon>
        <taxon>Gigasporaceae</taxon>
        <taxon>Cetraspora</taxon>
    </lineage>
</organism>
<comment type="caution">
    <text evidence="1">The sequence shown here is derived from an EMBL/GenBank/DDBJ whole genome shotgun (WGS) entry which is preliminary data.</text>
</comment>
<feature type="non-terminal residue" evidence="1">
    <location>
        <position position="53"/>
    </location>
</feature>
<reference evidence="1" key="1">
    <citation type="submission" date="2021-06" db="EMBL/GenBank/DDBJ databases">
        <authorList>
            <person name="Kallberg Y."/>
            <person name="Tangrot J."/>
            <person name="Rosling A."/>
        </authorList>
    </citation>
    <scope>NUCLEOTIDE SEQUENCE</scope>
    <source>
        <strain evidence="1">28 12/20/2015</strain>
    </source>
</reference>
<protein>
    <submittedName>
        <fullName evidence="1">7786_t:CDS:1</fullName>
    </submittedName>
</protein>
<name>A0ACA9MQW6_9GLOM</name>
<keyword evidence="2" id="KW-1185">Reference proteome</keyword>
<gene>
    <name evidence="1" type="ORF">SPELUC_LOCUS7394</name>
</gene>
<dbReference type="EMBL" id="CAJVPW010009713">
    <property type="protein sequence ID" value="CAG8608171.1"/>
    <property type="molecule type" value="Genomic_DNA"/>
</dbReference>
<proteinExistence type="predicted"/>
<dbReference type="Proteomes" id="UP000789366">
    <property type="component" value="Unassembled WGS sequence"/>
</dbReference>
<accession>A0ACA9MQW6</accession>
<evidence type="ECO:0000313" key="1">
    <source>
        <dbReference type="EMBL" id="CAG8608171.1"/>
    </source>
</evidence>
<evidence type="ECO:0000313" key="2">
    <source>
        <dbReference type="Proteomes" id="UP000789366"/>
    </source>
</evidence>